<dbReference type="RefSeq" id="WP_015926155.1">
    <property type="nucleotide sequence ID" value="NC_011898.1"/>
</dbReference>
<dbReference type="STRING" id="394503.Ccel_2785"/>
<dbReference type="HOGENOM" id="CLU_182862_0_0_9"/>
<protein>
    <submittedName>
        <fullName evidence="3">SpoVT/AbrB domain protein</fullName>
    </submittedName>
</protein>
<dbReference type="InterPro" id="IPR007159">
    <property type="entry name" value="SpoVT-AbrB_dom"/>
</dbReference>
<dbReference type="SUPFAM" id="SSF89447">
    <property type="entry name" value="AbrB/MazE/MraZ-like"/>
    <property type="match status" value="1"/>
</dbReference>
<evidence type="ECO:0000313" key="4">
    <source>
        <dbReference type="Proteomes" id="UP000001349"/>
    </source>
</evidence>
<dbReference type="GO" id="GO:0003677">
    <property type="term" value="F:DNA binding"/>
    <property type="evidence" value="ECO:0007669"/>
    <property type="project" value="UniProtKB-UniRule"/>
</dbReference>
<feature type="domain" description="SpoVT-AbrB" evidence="2">
    <location>
        <begin position="6"/>
        <end position="59"/>
    </location>
</feature>
<dbReference type="OrthoDB" id="9803343at2"/>
<dbReference type="EMBL" id="CP001348">
    <property type="protein sequence ID" value="ACL77083.1"/>
    <property type="molecule type" value="Genomic_DNA"/>
</dbReference>
<sequence length="97" mass="10816">MSKSKNIYKIIDNKGRIYIPKELRTAAEMEPGDIVKLGLQKGTVTAKKVNLIEIGDQSPEAMEAYVRAALKEMSEETQINIAARILELVESRKGVQL</sequence>
<gene>
    <name evidence="3" type="ordered locus">Ccel_2785</name>
</gene>
<keyword evidence="1" id="KW-0238">DNA-binding</keyword>
<accession>B8I7L2</accession>
<evidence type="ECO:0000313" key="3">
    <source>
        <dbReference type="EMBL" id="ACL77083.1"/>
    </source>
</evidence>
<dbReference type="KEGG" id="cce:Ccel_2785"/>
<dbReference type="Gene3D" id="2.10.260.10">
    <property type="match status" value="1"/>
</dbReference>
<dbReference type="eggNOG" id="COG2002">
    <property type="taxonomic scope" value="Bacteria"/>
</dbReference>
<dbReference type="Pfam" id="PF04014">
    <property type="entry name" value="MazE_antitoxin"/>
    <property type="match status" value="1"/>
</dbReference>
<reference evidence="3 4" key="1">
    <citation type="submission" date="2009-01" db="EMBL/GenBank/DDBJ databases">
        <title>Complete sequence of Clostridium cellulolyticum H10.</title>
        <authorList>
            <consortium name="US DOE Joint Genome Institute"/>
            <person name="Lucas S."/>
            <person name="Copeland A."/>
            <person name="Lapidus A."/>
            <person name="Glavina del Rio T."/>
            <person name="Dalin E."/>
            <person name="Tice H."/>
            <person name="Bruce D."/>
            <person name="Goodwin L."/>
            <person name="Pitluck S."/>
            <person name="Chertkov O."/>
            <person name="Saunders E."/>
            <person name="Brettin T."/>
            <person name="Detter J.C."/>
            <person name="Han C."/>
            <person name="Larimer F."/>
            <person name="Land M."/>
            <person name="Hauser L."/>
            <person name="Kyrpides N."/>
            <person name="Ivanova N."/>
            <person name="Zhou J."/>
            <person name="Richardson P."/>
        </authorList>
    </citation>
    <scope>NUCLEOTIDE SEQUENCE [LARGE SCALE GENOMIC DNA]</scope>
    <source>
        <strain evidence="4">ATCC 35319 / DSM 5812 / JCM 6584 / H10</strain>
    </source>
</reference>
<proteinExistence type="predicted"/>
<organism evidence="3 4">
    <name type="scientific">Ruminiclostridium cellulolyticum (strain ATCC 35319 / DSM 5812 / JCM 6584 / H10)</name>
    <name type="common">Clostridium cellulolyticum</name>
    <dbReference type="NCBI Taxonomy" id="394503"/>
    <lineage>
        <taxon>Bacteria</taxon>
        <taxon>Bacillati</taxon>
        <taxon>Bacillota</taxon>
        <taxon>Clostridia</taxon>
        <taxon>Eubacteriales</taxon>
        <taxon>Oscillospiraceae</taxon>
        <taxon>Ruminiclostridium</taxon>
    </lineage>
</organism>
<dbReference type="Proteomes" id="UP000001349">
    <property type="component" value="Chromosome"/>
</dbReference>
<dbReference type="AlphaFoldDB" id="B8I7L2"/>
<dbReference type="PROSITE" id="PS51740">
    <property type="entry name" value="SPOVT_ABRB"/>
    <property type="match status" value="1"/>
</dbReference>
<dbReference type="InterPro" id="IPR037914">
    <property type="entry name" value="SpoVT-AbrB_sf"/>
</dbReference>
<keyword evidence="4" id="KW-1185">Reference proteome</keyword>
<evidence type="ECO:0000259" key="2">
    <source>
        <dbReference type="PROSITE" id="PS51740"/>
    </source>
</evidence>
<name>B8I7L2_RUMCH</name>
<evidence type="ECO:0000256" key="1">
    <source>
        <dbReference type="PROSITE-ProRule" id="PRU01076"/>
    </source>
</evidence>